<comment type="caution">
    <text evidence="5">The sequence shown here is derived from an EMBL/GenBank/DDBJ whole genome shotgun (WGS) entry which is preliminary data.</text>
</comment>
<evidence type="ECO:0000259" key="4">
    <source>
        <dbReference type="PROSITE" id="PS50893"/>
    </source>
</evidence>
<dbReference type="InterPro" id="IPR051782">
    <property type="entry name" value="ABC_Transporter_VariousFunc"/>
</dbReference>
<dbReference type="Proteomes" id="UP000693672">
    <property type="component" value="Unassembled WGS sequence"/>
</dbReference>
<keyword evidence="1" id="KW-0813">Transport</keyword>
<proteinExistence type="predicted"/>
<dbReference type="PANTHER" id="PTHR42939">
    <property type="entry name" value="ABC TRANSPORTER ATP-BINDING PROTEIN ALBC-RELATED"/>
    <property type="match status" value="1"/>
</dbReference>
<dbReference type="InterPro" id="IPR003593">
    <property type="entry name" value="AAA+_ATPase"/>
</dbReference>
<name>A0A916K2E6_9BACL</name>
<evidence type="ECO:0000256" key="2">
    <source>
        <dbReference type="ARBA" id="ARBA00022741"/>
    </source>
</evidence>
<dbReference type="GO" id="GO:0005524">
    <property type="term" value="F:ATP binding"/>
    <property type="evidence" value="ECO:0007669"/>
    <property type="project" value="UniProtKB-KW"/>
</dbReference>
<keyword evidence="2" id="KW-0547">Nucleotide-binding</keyword>
<dbReference type="Pfam" id="PF00005">
    <property type="entry name" value="ABC_tran"/>
    <property type="match status" value="1"/>
</dbReference>
<keyword evidence="3 5" id="KW-0067">ATP-binding</keyword>
<evidence type="ECO:0000256" key="3">
    <source>
        <dbReference type="ARBA" id="ARBA00022840"/>
    </source>
</evidence>
<dbReference type="InterPro" id="IPR017871">
    <property type="entry name" value="ABC_transporter-like_CS"/>
</dbReference>
<dbReference type="GO" id="GO:0016887">
    <property type="term" value="F:ATP hydrolysis activity"/>
    <property type="evidence" value="ECO:0007669"/>
    <property type="project" value="InterPro"/>
</dbReference>
<dbReference type="PANTHER" id="PTHR42939:SF3">
    <property type="entry name" value="ABC TRANSPORTER ATP-BINDING COMPONENT"/>
    <property type="match status" value="1"/>
</dbReference>
<accession>A0A916K2E6</accession>
<evidence type="ECO:0000313" key="6">
    <source>
        <dbReference type="Proteomes" id="UP000693672"/>
    </source>
</evidence>
<protein>
    <submittedName>
        <fullName evidence="5">Multidrug efflux system ATP-binding protein</fullName>
    </submittedName>
</protein>
<gene>
    <name evidence="5" type="ORF">PAESOLCIP111_03370</name>
</gene>
<reference evidence="5" key="1">
    <citation type="submission" date="2021-06" db="EMBL/GenBank/DDBJ databases">
        <authorList>
            <person name="Criscuolo A."/>
        </authorList>
    </citation>
    <scope>NUCLEOTIDE SEQUENCE</scope>
    <source>
        <strain evidence="5">CIP111600</strain>
    </source>
</reference>
<dbReference type="RefSeq" id="WP_218093128.1">
    <property type="nucleotide sequence ID" value="NZ_CAJVAS010000014.1"/>
</dbReference>
<evidence type="ECO:0000256" key="1">
    <source>
        <dbReference type="ARBA" id="ARBA00022448"/>
    </source>
</evidence>
<evidence type="ECO:0000313" key="5">
    <source>
        <dbReference type="EMBL" id="CAG7632345.1"/>
    </source>
</evidence>
<dbReference type="EMBL" id="CAJVAS010000014">
    <property type="protein sequence ID" value="CAG7632345.1"/>
    <property type="molecule type" value="Genomic_DNA"/>
</dbReference>
<feature type="domain" description="ABC transporter" evidence="4">
    <location>
        <begin position="1"/>
        <end position="232"/>
    </location>
</feature>
<dbReference type="CDD" id="cd03230">
    <property type="entry name" value="ABC_DR_subfamily_A"/>
    <property type="match status" value="1"/>
</dbReference>
<dbReference type="PROSITE" id="PS00211">
    <property type="entry name" value="ABC_TRANSPORTER_1"/>
    <property type="match status" value="1"/>
</dbReference>
<dbReference type="AlphaFoldDB" id="A0A916K2E6"/>
<dbReference type="PROSITE" id="PS50893">
    <property type="entry name" value="ABC_TRANSPORTER_2"/>
    <property type="match status" value="1"/>
</dbReference>
<keyword evidence="6" id="KW-1185">Reference proteome</keyword>
<sequence>MSAQGIELRGVEKSFESFRFGPLDLTIEPGAVTAFVGPNGSGKTTLFEMLLNICRPDHGAMTLFGLDYERHDVALKRRIGYVPDRSFVEEASSRIDDLAAFHRHWYPSWSEDKWNELCERFELEPKAKANAMSKGMKRRLAFCLAIAQLPDLLILDEPSAGFDPYVWRIMLETIREYMNGGDRTVLIATHTMEEVRRLADYVALLYKGQLLEYKEKDALTDDWRTVWIEASDPDTLNLPGIVEYERGALTRIVTRQAAFTEQALQAAGIPVMKRQAVELDEMIHYMIAEKKHGEQGSGKGDTDV</sequence>
<dbReference type="InterPro" id="IPR003439">
    <property type="entry name" value="ABC_transporter-like_ATP-bd"/>
</dbReference>
<dbReference type="SMART" id="SM00382">
    <property type="entry name" value="AAA"/>
    <property type="match status" value="1"/>
</dbReference>
<organism evidence="5 6">
    <name type="scientific">Paenibacillus solanacearum</name>
    <dbReference type="NCBI Taxonomy" id="2048548"/>
    <lineage>
        <taxon>Bacteria</taxon>
        <taxon>Bacillati</taxon>
        <taxon>Bacillota</taxon>
        <taxon>Bacilli</taxon>
        <taxon>Bacillales</taxon>
        <taxon>Paenibacillaceae</taxon>
        <taxon>Paenibacillus</taxon>
    </lineage>
</organism>